<keyword evidence="3" id="KW-1185">Reference proteome</keyword>
<dbReference type="EMBL" id="FO681348">
    <property type="protein sequence ID" value="CCV66538.1"/>
    <property type="molecule type" value="Genomic_DNA"/>
</dbReference>
<protein>
    <submittedName>
        <fullName evidence="2">Uncharacterized protein</fullName>
    </submittedName>
</protein>
<dbReference type="HOGENOM" id="CLU_2299517_0_0_14"/>
<dbReference type="Proteomes" id="UP000032737">
    <property type="component" value="Chromosome"/>
</dbReference>
<organism evidence="2 3">
    <name type="scientific">Acholeplasma brassicae</name>
    <dbReference type="NCBI Taxonomy" id="61635"/>
    <lineage>
        <taxon>Bacteria</taxon>
        <taxon>Bacillati</taxon>
        <taxon>Mycoplasmatota</taxon>
        <taxon>Mollicutes</taxon>
        <taxon>Acholeplasmatales</taxon>
        <taxon>Acholeplasmataceae</taxon>
        <taxon>Acholeplasma</taxon>
    </lineage>
</organism>
<evidence type="ECO:0000256" key="1">
    <source>
        <dbReference type="SAM" id="Phobius"/>
    </source>
</evidence>
<dbReference type="AlphaFoldDB" id="U4KSD1"/>
<feature type="transmembrane region" description="Helical" evidence="1">
    <location>
        <begin position="68"/>
        <end position="90"/>
    </location>
</feature>
<dbReference type="RefSeq" id="WP_030005395.1">
    <property type="nucleotide sequence ID" value="NC_022549.1"/>
</dbReference>
<gene>
    <name evidence="2" type="ORF">BN85315170</name>
</gene>
<evidence type="ECO:0000313" key="3">
    <source>
        <dbReference type="Proteomes" id="UP000032737"/>
    </source>
</evidence>
<sequence>MIDKRIKILEVIYLVSFLMTMYHLLISTFIEDLPYVLEEVFYVLFLTLFVLLSIYYLAVFIKNRLFRLVVRYLVILIPMAVFTSYILYLVKALGEALNHF</sequence>
<name>U4KSD1_9MOLU</name>
<accession>U4KSD1</accession>
<keyword evidence="1" id="KW-0812">Transmembrane</keyword>
<dbReference type="STRING" id="61635.BN85315170"/>
<reference evidence="2 3" key="1">
    <citation type="journal article" date="2013" name="J. Mol. Microbiol. Biotechnol.">
        <title>Analysis of the Complete Genomes of Acholeplasma brassicae , A. palmae and A. laidlawii and Their Comparison to the Obligate Parasites from ' Candidatus Phytoplasma'.</title>
        <authorList>
            <person name="Kube M."/>
            <person name="Siewert C."/>
            <person name="Migdoll A.M."/>
            <person name="Duduk B."/>
            <person name="Holz S."/>
            <person name="Rabus R."/>
            <person name="Seemuller E."/>
            <person name="Mitrovic J."/>
            <person name="Muller I."/>
            <person name="Buttner C."/>
            <person name="Reinhardt R."/>
        </authorList>
    </citation>
    <scope>NUCLEOTIDE SEQUENCE [LARGE SCALE GENOMIC DNA]</scope>
    <source>
        <strain evidence="3">0502</strain>
    </source>
</reference>
<evidence type="ECO:0000313" key="2">
    <source>
        <dbReference type="EMBL" id="CCV66538.1"/>
    </source>
</evidence>
<proteinExistence type="predicted"/>
<keyword evidence="1" id="KW-1133">Transmembrane helix</keyword>
<dbReference type="KEGG" id="abra:BN85315170"/>
<feature type="transmembrane region" description="Helical" evidence="1">
    <location>
        <begin position="42"/>
        <end position="61"/>
    </location>
</feature>
<keyword evidence="1" id="KW-0472">Membrane</keyword>
<feature type="transmembrane region" description="Helical" evidence="1">
    <location>
        <begin position="12"/>
        <end position="30"/>
    </location>
</feature>